<dbReference type="EMBL" id="MSDW01000001">
    <property type="protein sequence ID" value="OKY79119.1"/>
    <property type="molecule type" value="Genomic_DNA"/>
</dbReference>
<dbReference type="InterPro" id="IPR036280">
    <property type="entry name" value="Multihaem_cyt_sf"/>
</dbReference>
<dbReference type="InterPro" id="IPR006311">
    <property type="entry name" value="TAT_signal"/>
</dbReference>
<protein>
    <submittedName>
        <fullName evidence="1">Cytochrome C family protein</fullName>
    </submittedName>
</protein>
<dbReference type="PROSITE" id="PS51318">
    <property type="entry name" value="TAT"/>
    <property type="match status" value="1"/>
</dbReference>
<dbReference type="InParanoid" id="A0A1Q6DXL2"/>
<sequence length="280" mass="30285">MSKKEKEDNKVKTSRRGFLAGSTGFAAGLALGSSGLSLLAPTKVSAQNVDESAPYEKLNPEEVKLMAHENYHKGLDCGEGTFKALIELARDKIGEPYTEIPTVLAWYGAGGGVGWSKLCGSANAGAAFISLVHGRSKTTKKLVDEYWRWYSQYPFPQYDPPSDASGLPDLDLPTSVSNSVDCHVSVTTWCQKSKYSSGAPERSERCSRLIADCAARVIELLNAEKDGKFEKVAVSSTPTSVDPDNGCRSCHSKGKDFEIGGFTRGKADCIQCHQAPHLKR</sequence>
<comment type="caution">
    <text evidence="1">The sequence shown here is derived from an EMBL/GenBank/DDBJ whole genome shotgun (WGS) entry which is preliminary data.</text>
</comment>
<evidence type="ECO:0000313" key="2">
    <source>
        <dbReference type="Proteomes" id="UP000185744"/>
    </source>
</evidence>
<dbReference type="AlphaFoldDB" id="A0A1Q6DXL2"/>
<dbReference type="Proteomes" id="UP000185744">
    <property type="component" value="Unassembled WGS sequence"/>
</dbReference>
<dbReference type="InterPro" id="IPR010181">
    <property type="entry name" value="CGCAxxGCC_motif"/>
</dbReference>
<reference evidence="1" key="1">
    <citation type="submission" date="2016-12" db="EMBL/GenBank/DDBJ databases">
        <title>Discovery of methanogenic haloarchaea.</title>
        <authorList>
            <person name="Sorokin D.Y."/>
            <person name="Makarova K.S."/>
            <person name="Abbas B."/>
            <person name="Ferrer M."/>
            <person name="Golyshin P.N."/>
        </authorList>
    </citation>
    <scope>NUCLEOTIDE SEQUENCE [LARGE SCALE GENOMIC DNA]</scope>
    <source>
        <strain evidence="1">HMET1</strain>
    </source>
</reference>
<keyword evidence="2" id="KW-1185">Reference proteome</keyword>
<gene>
    <name evidence="1" type="ORF">BTN85_1625</name>
</gene>
<name>A0A1Q6DXL2_METT1</name>
<dbReference type="Pfam" id="PF09719">
    <property type="entry name" value="C_GCAxxG_C_C"/>
    <property type="match status" value="1"/>
</dbReference>
<accession>A0A1Q6DXL2</accession>
<evidence type="ECO:0000313" key="1">
    <source>
        <dbReference type="EMBL" id="OKY79119.1"/>
    </source>
</evidence>
<organism evidence="1 2">
    <name type="scientific">Methanohalarchaeum thermophilum</name>
    <dbReference type="NCBI Taxonomy" id="1903181"/>
    <lineage>
        <taxon>Archaea</taxon>
        <taxon>Methanobacteriati</taxon>
        <taxon>Methanobacteriota</taxon>
        <taxon>Methanonatronarchaeia</taxon>
        <taxon>Methanonatronarchaeales</taxon>
        <taxon>Methanonatronarchaeaceae</taxon>
        <taxon>Candidatus Methanohalarchaeum</taxon>
    </lineage>
</organism>
<proteinExistence type="predicted"/>
<dbReference type="SUPFAM" id="SSF48695">
    <property type="entry name" value="Multiheme cytochromes"/>
    <property type="match status" value="1"/>
</dbReference>